<feature type="compositionally biased region" description="Acidic residues" evidence="3">
    <location>
        <begin position="499"/>
        <end position="510"/>
    </location>
</feature>
<comment type="subcellular location">
    <subcellularLocation>
        <location evidence="1">Nucleus</location>
    </subcellularLocation>
</comment>
<evidence type="ECO:0000256" key="1">
    <source>
        <dbReference type="ARBA" id="ARBA00004123"/>
    </source>
</evidence>
<evidence type="ECO:0000313" key="6">
    <source>
        <dbReference type="Proteomes" id="UP001219933"/>
    </source>
</evidence>
<protein>
    <recommendedName>
        <fullName evidence="4">ELYS-like domain-containing protein</fullName>
    </recommendedName>
</protein>
<organism evidence="5 6">
    <name type="scientific">Malassezia cuniculi</name>
    <dbReference type="NCBI Taxonomy" id="948313"/>
    <lineage>
        <taxon>Eukaryota</taxon>
        <taxon>Fungi</taxon>
        <taxon>Dikarya</taxon>
        <taxon>Basidiomycota</taxon>
        <taxon>Ustilaginomycotina</taxon>
        <taxon>Malasseziomycetes</taxon>
        <taxon>Malasseziales</taxon>
        <taxon>Malasseziaceae</taxon>
        <taxon>Malassezia</taxon>
    </lineage>
</organism>
<evidence type="ECO:0000259" key="4">
    <source>
        <dbReference type="Pfam" id="PF13934"/>
    </source>
</evidence>
<dbReference type="InterPro" id="IPR025151">
    <property type="entry name" value="ELYS_dom"/>
</dbReference>
<dbReference type="GO" id="GO:0005634">
    <property type="term" value="C:nucleus"/>
    <property type="evidence" value="ECO:0007669"/>
    <property type="project" value="UniProtKB-SubCell"/>
</dbReference>
<keyword evidence="6" id="KW-1185">Reference proteome</keyword>
<keyword evidence="2" id="KW-0539">Nucleus</keyword>
<evidence type="ECO:0000313" key="5">
    <source>
        <dbReference type="EMBL" id="WFD34682.1"/>
    </source>
</evidence>
<name>A0AAF0EU79_9BASI</name>
<feature type="region of interest" description="Disordered" evidence="3">
    <location>
        <begin position="660"/>
        <end position="714"/>
    </location>
</feature>
<feature type="region of interest" description="Disordered" evidence="3">
    <location>
        <begin position="554"/>
        <end position="643"/>
    </location>
</feature>
<reference evidence="5" key="1">
    <citation type="submission" date="2023-03" db="EMBL/GenBank/DDBJ databases">
        <title>Mating type loci evolution in Malassezia.</title>
        <authorList>
            <person name="Coelho M.A."/>
        </authorList>
    </citation>
    <scope>NUCLEOTIDE SEQUENCE</scope>
    <source>
        <strain evidence="5">CBS 11721</strain>
    </source>
</reference>
<evidence type="ECO:0000256" key="3">
    <source>
        <dbReference type="SAM" id="MobiDB-lite"/>
    </source>
</evidence>
<dbReference type="EMBL" id="CP119878">
    <property type="protein sequence ID" value="WFD34682.1"/>
    <property type="molecule type" value="Genomic_DNA"/>
</dbReference>
<feature type="compositionally biased region" description="Low complexity" evidence="3">
    <location>
        <begin position="390"/>
        <end position="412"/>
    </location>
</feature>
<dbReference type="AlphaFoldDB" id="A0AAF0EU79"/>
<dbReference type="Proteomes" id="UP001219933">
    <property type="component" value="Chromosome 2"/>
</dbReference>
<evidence type="ECO:0000256" key="2">
    <source>
        <dbReference type="ARBA" id="ARBA00023242"/>
    </source>
</evidence>
<dbReference type="Pfam" id="PF13934">
    <property type="entry name" value="ELYS"/>
    <property type="match status" value="1"/>
</dbReference>
<sequence length="714" mass="76528">MLSPEALADALLSTYLAHGDNSTWSDKYAEDVQKRRKSANGALMYDRFLSDASIDLGLFPPQEPARVFVLLVAILTADIAPTRRDALVYYLVREHDAVQKTNYAAAYAAAVRLAPELKEETDGCWEIDHGEWASAAAHLGSSPLAAAAAEVLHKADIPPLHKARLVLNALRINGSIPANVADNRHQFELLLRATAETDGLGAAWEIARAVIDSTANSDSTADSLYGMLFSYCFSPPNPAALRELLALPLSTAEAERLERLALVPGSLERRAAAIAVDILLVKLIGHGKYVDAIRLDFRAAQHEASHAFDASPELRQRRKTLLDGAWAIIPAVQRNALLAESGGDENVDMDTDTAAKPPSAVQSPAVNVATAAASTSTAAASPRILPMSASLRSSVRSSPDSRLLRTSLNSSNDVRPRTSGSERLRSTPTASPSLRSSSPFVGWKRPGHQHALDTSRRGTPVWGSPVPKISTPDISAMDEALGAPVTEDAPQAQEPAVEQIEEPEAIEDAPMELVEAPKPRSRRAPRRAAQRASDAIRRVAAGQDIVFTDEPTISAIDNDLDGAERPQKTLAMSSSAPAEPDSAHDVGMDDEAGDVSIPGGFPEPPRRRTRQSMSHSVSMHVPQEKATQPLSRSTTQSSVEYPVGSLARLKALEDTAPIARRTRAAHAELESRGSQTSGGDNAGEDTAPAPTPSRRSRRSSARAKTPTTRSRRRM</sequence>
<feature type="domain" description="ELYS-like" evidence="4">
    <location>
        <begin position="43"/>
        <end position="260"/>
    </location>
</feature>
<gene>
    <name evidence="5" type="ORF">MCUN1_001523</name>
</gene>
<feature type="region of interest" description="Disordered" evidence="3">
    <location>
        <begin position="488"/>
        <end position="535"/>
    </location>
</feature>
<feature type="compositionally biased region" description="Polar residues" evidence="3">
    <location>
        <begin position="426"/>
        <end position="439"/>
    </location>
</feature>
<feature type="compositionally biased region" description="Basic and acidic residues" evidence="3">
    <location>
        <begin position="414"/>
        <end position="425"/>
    </location>
</feature>
<feature type="region of interest" description="Disordered" evidence="3">
    <location>
        <begin position="390"/>
        <end position="472"/>
    </location>
</feature>
<feature type="compositionally biased region" description="Polar residues" evidence="3">
    <location>
        <begin position="625"/>
        <end position="639"/>
    </location>
</feature>
<feature type="region of interest" description="Disordered" evidence="3">
    <location>
        <begin position="342"/>
        <end position="364"/>
    </location>
</feature>
<feature type="compositionally biased region" description="Acidic residues" evidence="3">
    <location>
        <begin position="342"/>
        <end position="351"/>
    </location>
</feature>
<proteinExistence type="predicted"/>
<accession>A0AAF0EU79</accession>
<feature type="compositionally biased region" description="Basic residues" evidence="3">
    <location>
        <begin position="519"/>
        <end position="529"/>
    </location>
</feature>